<protein>
    <submittedName>
        <fullName evidence="1">Uncharacterized protein</fullName>
    </submittedName>
</protein>
<gene>
    <name evidence="1" type="ORF">OESDEN_05302</name>
</gene>
<keyword evidence="2" id="KW-1185">Reference proteome</keyword>
<evidence type="ECO:0000313" key="2">
    <source>
        <dbReference type="Proteomes" id="UP000053660"/>
    </source>
</evidence>
<dbReference type="AlphaFoldDB" id="A0A0B1TF89"/>
<reference evidence="1 2" key="1">
    <citation type="submission" date="2014-03" db="EMBL/GenBank/DDBJ databases">
        <title>Draft genome of the hookworm Oesophagostomum dentatum.</title>
        <authorList>
            <person name="Mitreva M."/>
        </authorList>
    </citation>
    <scope>NUCLEOTIDE SEQUENCE [LARGE SCALE GENOMIC DNA]</scope>
    <source>
        <strain evidence="1 2">OD-Hann</strain>
    </source>
</reference>
<proteinExistence type="predicted"/>
<organism evidence="1 2">
    <name type="scientific">Oesophagostomum dentatum</name>
    <name type="common">Nodular worm</name>
    <dbReference type="NCBI Taxonomy" id="61180"/>
    <lineage>
        <taxon>Eukaryota</taxon>
        <taxon>Metazoa</taxon>
        <taxon>Ecdysozoa</taxon>
        <taxon>Nematoda</taxon>
        <taxon>Chromadorea</taxon>
        <taxon>Rhabditida</taxon>
        <taxon>Rhabditina</taxon>
        <taxon>Rhabditomorpha</taxon>
        <taxon>Strongyloidea</taxon>
        <taxon>Strongylidae</taxon>
        <taxon>Oesophagostomum</taxon>
    </lineage>
</organism>
<accession>A0A0B1TF89</accession>
<dbReference type="EMBL" id="KN550206">
    <property type="protein sequence ID" value="KHJ94766.1"/>
    <property type="molecule type" value="Genomic_DNA"/>
</dbReference>
<name>A0A0B1TF89_OESDE</name>
<dbReference type="Proteomes" id="UP000053660">
    <property type="component" value="Unassembled WGS sequence"/>
</dbReference>
<evidence type="ECO:0000313" key="1">
    <source>
        <dbReference type="EMBL" id="KHJ94766.1"/>
    </source>
</evidence>
<sequence length="41" mass="5059">MQLFTRFLFFIGKRTRALFFYFSVVPFLLHVKTVDKKHCFE</sequence>